<comment type="caution">
    <text evidence="2">The sequence shown here is derived from an EMBL/GenBank/DDBJ whole genome shotgun (WGS) entry which is preliminary data.</text>
</comment>
<dbReference type="EMBL" id="BGPR01036604">
    <property type="protein sequence ID" value="GBO11884.1"/>
    <property type="molecule type" value="Genomic_DNA"/>
</dbReference>
<evidence type="ECO:0000313" key="3">
    <source>
        <dbReference type="Proteomes" id="UP000499080"/>
    </source>
</evidence>
<dbReference type="AlphaFoldDB" id="A0A4Y2UIB3"/>
<evidence type="ECO:0000256" key="1">
    <source>
        <dbReference type="SAM" id="Phobius"/>
    </source>
</evidence>
<reference evidence="2 3" key="1">
    <citation type="journal article" date="2019" name="Sci. Rep.">
        <title>Orb-weaving spider Araneus ventricosus genome elucidates the spidroin gene catalogue.</title>
        <authorList>
            <person name="Kono N."/>
            <person name="Nakamura H."/>
            <person name="Ohtoshi R."/>
            <person name="Moran D.A.P."/>
            <person name="Shinohara A."/>
            <person name="Yoshida Y."/>
            <person name="Fujiwara M."/>
            <person name="Mori M."/>
            <person name="Tomita M."/>
            <person name="Arakawa K."/>
        </authorList>
    </citation>
    <scope>NUCLEOTIDE SEQUENCE [LARGE SCALE GENOMIC DNA]</scope>
</reference>
<keyword evidence="1" id="KW-0472">Membrane</keyword>
<sequence>MLKQSHYRTDAEVQQAVLTWLRDLDSDFFYAGFGTLVYRWNKCFDSHCDYMEKNPKLAFLMNGVIFISGIVVSVISNVYYNLHPTAIYVYNHPE</sequence>
<protein>
    <submittedName>
        <fullName evidence="2">Uncharacterized protein</fullName>
    </submittedName>
</protein>
<keyword evidence="1" id="KW-0812">Transmembrane</keyword>
<feature type="transmembrane region" description="Helical" evidence="1">
    <location>
        <begin position="59"/>
        <end position="80"/>
    </location>
</feature>
<dbReference type="Proteomes" id="UP000499080">
    <property type="component" value="Unassembled WGS sequence"/>
</dbReference>
<name>A0A4Y2UIB3_ARAVE</name>
<gene>
    <name evidence="2" type="ORF">AVEN_48631_1</name>
</gene>
<dbReference type="OrthoDB" id="6434373at2759"/>
<organism evidence="2 3">
    <name type="scientific">Araneus ventricosus</name>
    <name type="common">Orbweaver spider</name>
    <name type="synonym">Epeira ventricosa</name>
    <dbReference type="NCBI Taxonomy" id="182803"/>
    <lineage>
        <taxon>Eukaryota</taxon>
        <taxon>Metazoa</taxon>
        <taxon>Ecdysozoa</taxon>
        <taxon>Arthropoda</taxon>
        <taxon>Chelicerata</taxon>
        <taxon>Arachnida</taxon>
        <taxon>Araneae</taxon>
        <taxon>Araneomorphae</taxon>
        <taxon>Entelegynae</taxon>
        <taxon>Araneoidea</taxon>
        <taxon>Araneidae</taxon>
        <taxon>Araneus</taxon>
    </lineage>
</organism>
<keyword evidence="1" id="KW-1133">Transmembrane helix</keyword>
<keyword evidence="3" id="KW-1185">Reference proteome</keyword>
<accession>A0A4Y2UIB3</accession>
<proteinExistence type="predicted"/>
<evidence type="ECO:0000313" key="2">
    <source>
        <dbReference type="EMBL" id="GBO11884.1"/>
    </source>
</evidence>